<dbReference type="OrthoDB" id="1680616at2"/>
<protein>
    <recommendedName>
        <fullName evidence="3">DUF3189 domain-containing protein</fullName>
    </recommendedName>
</protein>
<evidence type="ECO:0000313" key="2">
    <source>
        <dbReference type="Proteomes" id="UP000243547"/>
    </source>
</evidence>
<dbReference type="Pfam" id="PF11385">
    <property type="entry name" value="DUF3189"/>
    <property type="match status" value="1"/>
</dbReference>
<keyword evidence="2" id="KW-1185">Reference proteome</keyword>
<dbReference type="InterPro" id="IPR021525">
    <property type="entry name" value="DUF3189"/>
</dbReference>
<dbReference type="Proteomes" id="UP000243547">
    <property type="component" value="Unassembled WGS sequence"/>
</dbReference>
<organism evidence="1 2">
    <name type="scientific">Anaerobranca californiensis DSM 14826</name>
    <dbReference type="NCBI Taxonomy" id="1120989"/>
    <lineage>
        <taxon>Bacteria</taxon>
        <taxon>Bacillati</taxon>
        <taxon>Bacillota</taxon>
        <taxon>Clostridia</taxon>
        <taxon>Eubacteriales</taxon>
        <taxon>Proteinivoracaceae</taxon>
        <taxon>Anaerobranca</taxon>
    </lineage>
</organism>
<evidence type="ECO:0008006" key="3">
    <source>
        <dbReference type="Google" id="ProtNLM"/>
    </source>
</evidence>
<dbReference type="RefSeq" id="WP_072906868.1">
    <property type="nucleotide sequence ID" value="NZ_FRAI01000009.1"/>
</dbReference>
<reference evidence="2" key="1">
    <citation type="submission" date="2016-11" db="EMBL/GenBank/DDBJ databases">
        <authorList>
            <person name="Varghese N."/>
            <person name="Submissions S."/>
        </authorList>
    </citation>
    <scope>NUCLEOTIDE SEQUENCE [LARGE SCALE GENOMIC DNA]</scope>
    <source>
        <strain evidence="2">DSM 14826</strain>
    </source>
</reference>
<accession>A0A1M6N793</accession>
<evidence type="ECO:0000313" key="1">
    <source>
        <dbReference type="EMBL" id="SHJ91553.1"/>
    </source>
</evidence>
<proteinExistence type="predicted"/>
<gene>
    <name evidence="1" type="ORF">SAMN02745227_01039</name>
</gene>
<dbReference type="STRING" id="1120989.SAMN02745227_01039"/>
<name>A0A1M6N793_9FIRM</name>
<sequence length="155" mass="17607">MKIFYYCYGGAHSSVIAAALHLEKISYPLNYQEILDFPYFDGNNPKGKGLPIFLGKDIKGNEIYFVGYGKNKEMIVKLLKSFLKIHGIKDEEYLFVNALERIDWRVKLGGFLSKALNFKKIGSRFTALGIVLSGPQIKKTVEKVKNLSDHELNLD</sequence>
<dbReference type="EMBL" id="FRAI01000009">
    <property type="protein sequence ID" value="SHJ91553.1"/>
    <property type="molecule type" value="Genomic_DNA"/>
</dbReference>
<dbReference type="AlphaFoldDB" id="A0A1M6N793"/>